<accession>A0A1I6SME7</accession>
<gene>
    <name evidence="2" type="ORF">SAMN04488556_2776</name>
</gene>
<proteinExistence type="predicted"/>
<dbReference type="Pfam" id="PF10604">
    <property type="entry name" value="Polyketide_cyc2"/>
    <property type="match status" value="1"/>
</dbReference>
<dbReference type="EMBL" id="FOZS01000002">
    <property type="protein sequence ID" value="SFS77948.1"/>
    <property type="molecule type" value="Genomic_DNA"/>
</dbReference>
<dbReference type="OrthoDB" id="66844at2157"/>
<feature type="compositionally biased region" description="Low complexity" evidence="1">
    <location>
        <begin position="137"/>
        <end position="150"/>
    </location>
</feature>
<keyword evidence="3" id="KW-1185">Reference proteome</keyword>
<dbReference type="InterPro" id="IPR023393">
    <property type="entry name" value="START-like_dom_sf"/>
</dbReference>
<dbReference type="RefSeq" id="WP_092905183.1">
    <property type="nucleotide sequence ID" value="NZ_FOZS01000002.1"/>
</dbReference>
<dbReference type="Proteomes" id="UP000199199">
    <property type="component" value="Unassembled WGS sequence"/>
</dbReference>
<organism evidence="2 3">
    <name type="scientific">Halostagnicola kamekurae</name>
    <dbReference type="NCBI Taxonomy" id="619731"/>
    <lineage>
        <taxon>Archaea</taxon>
        <taxon>Methanobacteriati</taxon>
        <taxon>Methanobacteriota</taxon>
        <taxon>Stenosarchaea group</taxon>
        <taxon>Halobacteria</taxon>
        <taxon>Halobacteriales</taxon>
        <taxon>Natrialbaceae</taxon>
        <taxon>Halostagnicola</taxon>
    </lineage>
</organism>
<evidence type="ECO:0000313" key="2">
    <source>
        <dbReference type="EMBL" id="SFS77948.1"/>
    </source>
</evidence>
<protein>
    <submittedName>
        <fullName evidence="2">Polyketide cyclase / dehydrase and lipid transport</fullName>
    </submittedName>
</protein>
<evidence type="ECO:0000256" key="1">
    <source>
        <dbReference type="SAM" id="MobiDB-lite"/>
    </source>
</evidence>
<dbReference type="InterPro" id="IPR019587">
    <property type="entry name" value="Polyketide_cyclase/dehydratase"/>
</dbReference>
<sequence>MTQLRTVATPDGLRLEASHVLEADPDAAWDLLVDTHRWPEWSPIVTDIEASHRRIEEGTTGRVRVRPGVWLPFTITSCDPAERRWAWNVARLPAAAHRVDALESNRCRIAFELRALESVNAPVCLRALERIDDRLSSETVVDSSDDASSAESDESAESNGSDESPTTDE</sequence>
<feature type="region of interest" description="Disordered" evidence="1">
    <location>
        <begin position="135"/>
        <end position="169"/>
    </location>
</feature>
<dbReference type="AlphaFoldDB" id="A0A1I6SME7"/>
<evidence type="ECO:0000313" key="3">
    <source>
        <dbReference type="Proteomes" id="UP000199199"/>
    </source>
</evidence>
<dbReference type="Gene3D" id="3.30.530.20">
    <property type="match status" value="1"/>
</dbReference>
<name>A0A1I6SME7_9EURY</name>
<feature type="compositionally biased region" description="Low complexity" evidence="1">
    <location>
        <begin position="157"/>
        <end position="169"/>
    </location>
</feature>
<reference evidence="3" key="1">
    <citation type="submission" date="2016-10" db="EMBL/GenBank/DDBJ databases">
        <authorList>
            <person name="Varghese N."/>
            <person name="Submissions S."/>
        </authorList>
    </citation>
    <scope>NUCLEOTIDE SEQUENCE [LARGE SCALE GENOMIC DNA]</scope>
    <source>
        <strain evidence="3">DSM 22427</strain>
    </source>
</reference>
<dbReference type="SUPFAM" id="SSF55961">
    <property type="entry name" value="Bet v1-like"/>
    <property type="match status" value="1"/>
</dbReference>